<evidence type="ECO:0000256" key="2">
    <source>
        <dbReference type="ARBA" id="ARBA00022676"/>
    </source>
</evidence>
<keyword evidence="5" id="KW-1133">Transmembrane helix</keyword>
<dbReference type="Pfam" id="PF03552">
    <property type="entry name" value="Cellulose_synt"/>
    <property type="match status" value="1"/>
</dbReference>
<keyword evidence="3" id="KW-0808">Transferase</keyword>
<proteinExistence type="predicted"/>
<evidence type="ECO:0000256" key="4">
    <source>
        <dbReference type="ARBA" id="ARBA00022692"/>
    </source>
</evidence>
<evidence type="ECO:0000256" key="5">
    <source>
        <dbReference type="ARBA" id="ARBA00022989"/>
    </source>
</evidence>
<gene>
    <name evidence="8" type="ORF">POTOM_006880</name>
</gene>
<comment type="caution">
    <text evidence="8">The sequence shown here is derived from an EMBL/GenBank/DDBJ whole genome shotgun (WGS) entry which is preliminary data.</text>
</comment>
<dbReference type="OrthoDB" id="72851at2759"/>
<reference evidence="8" key="1">
    <citation type="journal article" date="2020" name="bioRxiv">
        <title>Hybrid origin of Populus tomentosa Carr. identified through genome sequencing and phylogenomic analysis.</title>
        <authorList>
            <person name="An X."/>
            <person name="Gao K."/>
            <person name="Chen Z."/>
            <person name="Li J."/>
            <person name="Yang X."/>
            <person name="Yang X."/>
            <person name="Zhou J."/>
            <person name="Guo T."/>
            <person name="Zhao T."/>
            <person name="Huang S."/>
            <person name="Miao D."/>
            <person name="Khan W.U."/>
            <person name="Rao P."/>
            <person name="Ye M."/>
            <person name="Lei B."/>
            <person name="Liao W."/>
            <person name="Wang J."/>
            <person name="Ji L."/>
            <person name="Li Y."/>
            <person name="Guo B."/>
            <person name="Mustafa N.S."/>
            <person name="Li S."/>
            <person name="Yun Q."/>
            <person name="Keller S.R."/>
            <person name="Mao J."/>
            <person name="Zhang R."/>
            <person name="Strauss S.H."/>
        </authorList>
    </citation>
    <scope>NUCLEOTIDE SEQUENCE</scope>
    <source>
        <strain evidence="8">GM15</strain>
        <tissue evidence="8">Leaf</tissue>
    </source>
</reference>
<feature type="region of interest" description="Disordered" evidence="7">
    <location>
        <begin position="60"/>
        <end position="80"/>
    </location>
</feature>
<dbReference type="InterPro" id="IPR005150">
    <property type="entry name" value="Cellulose_synth"/>
</dbReference>
<dbReference type="GO" id="GO:0012505">
    <property type="term" value="C:endomembrane system"/>
    <property type="evidence" value="ECO:0007669"/>
    <property type="project" value="UniProtKB-SubCell"/>
</dbReference>
<evidence type="ECO:0000313" key="9">
    <source>
        <dbReference type="Proteomes" id="UP000886885"/>
    </source>
</evidence>
<evidence type="ECO:0000256" key="6">
    <source>
        <dbReference type="ARBA" id="ARBA00023136"/>
    </source>
</evidence>
<evidence type="ECO:0000256" key="3">
    <source>
        <dbReference type="ARBA" id="ARBA00022679"/>
    </source>
</evidence>
<protein>
    <submittedName>
        <fullName evidence="8">Uncharacterized protein</fullName>
    </submittedName>
</protein>
<organism evidence="8 9">
    <name type="scientific">Populus tomentosa</name>
    <name type="common">Chinese white poplar</name>
    <dbReference type="NCBI Taxonomy" id="118781"/>
    <lineage>
        <taxon>Eukaryota</taxon>
        <taxon>Viridiplantae</taxon>
        <taxon>Streptophyta</taxon>
        <taxon>Embryophyta</taxon>
        <taxon>Tracheophyta</taxon>
        <taxon>Spermatophyta</taxon>
        <taxon>Magnoliopsida</taxon>
        <taxon>eudicotyledons</taxon>
        <taxon>Gunneridae</taxon>
        <taxon>Pentapetalae</taxon>
        <taxon>rosids</taxon>
        <taxon>fabids</taxon>
        <taxon>Malpighiales</taxon>
        <taxon>Salicaceae</taxon>
        <taxon>Saliceae</taxon>
        <taxon>Populus</taxon>
    </lineage>
</organism>
<keyword evidence="2" id="KW-0328">Glycosyltransferase</keyword>
<evidence type="ECO:0000313" key="8">
    <source>
        <dbReference type="EMBL" id="KAG6790715.1"/>
    </source>
</evidence>
<comment type="subcellular location">
    <subcellularLocation>
        <location evidence="1">Endomembrane system</location>
    </subcellularLocation>
</comment>
<sequence length="162" mass="18634">MKRETCKTKLRQDFVREHRHMKREYDEFKVQINALPYIIQRRSDVCNSEEESRCIRHYKESEKVSAPEHSRGDHASSFLDSTPESQFRIQLLDDLRDVKDRQANGYISSIPRQPADAARISEAIDAISCWNEDKTDDLEAWLYDVGSVVVGTCSVVNAPSNG</sequence>
<accession>A0A8X8DF60</accession>
<name>A0A8X8DF60_POPTO</name>
<evidence type="ECO:0000256" key="7">
    <source>
        <dbReference type="SAM" id="MobiDB-lite"/>
    </source>
</evidence>
<dbReference type="Proteomes" id="UP000886885">
    <property type="component" value="Chromosome 1D"/>
</dbReference>
<keyword evidence="4" id="KW-0812">Transmembrane</keyword>
<keyword evidence="9" id="KW-1185">Reference proteome</keyword>
<dbReference type="GO" id="GO:0016760">
    <property type="term" value="F:cellulose synthase (UDP-forming) activity"/>
    <property type="evidence" value="ECO:0007669"/>
    <property type="project" value="InterPro"/>
</dbReference>
<dbReference type="EMBL" id="JAAWWB010000002">
    <property type="protein sequence ID" value="KAG6790715.1"/>
    <property type="molecule type" value="Genomic_DNA"/>
</dbReference>
<keyword evidence="6" id="KW-0472">Membrane</keyword>
<evidence type="ECO:0000256" key="1">
    <source>
        <dbReference type="ARBA" id="ARBA00004308"/>
    </source>
</evidence>
<feature type="compositionally biased region" description="Basic and acidic residues" evidence="7">
    <location>
        <begin position="60"/>
        <end position="74"/>
    </location>
</feature>
<dbReference type="GO" id="GO:0016020">
    <property type="term" value="C:membrane"/>
    <property type="evidence" value="ECO:0007669"/>
    <property type="project" value="InterPro"/>
</dbReference>
<dbReference type="GO" id="GO:0030244">
    <property type="term" value="P:cellulose biosynthetic process"/>
    <property type="evidence" value="ECO:0007669"/>
    <property type="project" value="InterPro"/>
</dbReference>
<dbReference type="AlphaFoldDB" id="A0A8X8DF60"/>